<feature type="compositionally biased region" description="Basic residues" evidence="4">
    <location>
        <begin position="267"/>
        <end position="279"/>
    </location>
</feature>
<evidence type="ECO:0000313" key="6">
    <source>
        <dbReference type="EMBL" id="ATX66597.1"/>
    </source>
</evidence>
<sequence>MTINIPEQPKRLRLMQISKLAAAPKWQLETMRALREPLFLWVTHGQGRISIGPRTRGFHPHNAIFIPAGTLHGFQAMTRVQGTAIYFGDKHGLDLPDTPLHLRLRDASQHAEVSQLVDFVQREVEGRRPKAEQAAYHQLGLLAIWLDRHQAANESENGGNLTRLNANERLTARYASLLEREFGSTLNVTDYATALGVTPTHLTRACRASCGQTALDMIQTRRLFEARRLLIETDIPVQEIARNLGFSTPSYFSRAFSQQIGQPPSSYRKKHEAKTRLTH</sequence>
<keyword evidence="3" id="KW-0804">Transcription</keyword>
<dbReference type="Gene3D" id="1.10.10.60">
    <property type="entry name" value="Homeodomain-like"/>
    <property type="match status" value="1"/>
</dbReference>
<dbReference type="AlphaFoldDB" id="A0A2K8KAY8"/>
<dbReference type="SUPFAM" id="SSF46689">
    <property type="entry name" value="Homeodomain-like"/>
    <property type="match status" value="1"/>
</dbReference>
<evidence type="ECO:0000259" key="5">
    <source>
        <dbReference type="PROSITE" id="PS01124"/>
    </source>
</evidence>
<dbReference type="Proteomes" id="UP000228948">
    <property type="component" value="Chromosome"/>
</dbReference>
<dbReference type="PANTHER" id="PTHR43280">
    <property type="entry name" value="ARAC-FAMILY TRANSCRIPTIONAL REGULATOR"/>
    <property type="match status" value="1"/>
</dbReference>
<dbReference type="SMART" id="SM00342">
    <property type="entry name" value="HTH_ARAC"/>
    <property type="match status" value="1"/>
</dbReference>
<accession>A0A2K8KAY8</accession>
<dbReference type="PRINTS" id="PR00032">
    <property type="entry name" value="HTHARAC"/>
</dbReference>
<dbReference type="KEGG" id="rbg:BG454_12880"/>
<dbReference type="STRING" id="441209.GCA_001870665_02358"/>
<evidence type="ECO:0000256" key="4">
    <source>
        <dbReference type="SAM" id="MobiDB-lite"/>
    </source>
</evidence>
<feature type="domain" description="HTH araC/xylS-type" evidence="5">
    <location>
        <begin position="172"/>
        <end position="270"/>
    </location>
</feature>
<organism evidence="6 7">
    <name type="scientific">Roseinatronobacter bogoriensis subsp. barguzinensis</name>
    <dbReference type="NCBI Taxonomy" id="441209"/>
    <lineage>
        <taxon>Bacteria</taxon>
        <taxon>Pseudomonadati</taxon>
        <taxon>Pseudomonadota</taxon>
        <taxon>Alphaproteobacteria</taxon>
        <taxon>Rhodobacterales</taxon>
        <taxon>Paracoccaceae</taxon>
        <taxon>Roseinatronobacter</taxon>
    </lineage>
</organism>
<dbReference type="RefSeq" id="WP_071481089.1">
    <property type="nucleotide sequence ID" value="NZ_CP024899.1"/>
</dbReference>
<gene>
    <name evidence="6" type="ORF">BG454_12880</name>
</gene>
<dbReference type="InterPro" id="IPR020449">
    <property type="entry name" value="Tscrpt_reg_AraC-type_HTH"/>
</dbReference>
<dbReference type="PROSITE" id="PS00041">
    <property type="entry name" value="HTH_ARAC_FAMILY_1"/>
    <property type="match status" value="1"/>
</dbReference>
<dbReference type="Pfam" id="PF12833">
    <property type="entry name" value="HTH_18"/>
    <property type="match status" value="1"/>
</dbReference>
<dbReference type="GO" id="GO:0003700">
    <property type="term" value="F:DNA-binding transcription factor activity"/>
    <property type="evidence" value="ECO:0007669"/>
    <property type="project" value="InterPro"/>
</dbReference>
<keyword evidence="1" id="KW-0805">Transcription regulation</keyword>
<dbReference type="InterPro" id="IPR018062">
    <property type="entry name" value="HTH_AraC-typ_CS"/>
</dbReference>
<evidence type="ECO:0000256" key="2">
    <source>
        <dbReference type="ARBA" id="ARBA00023125"/>
    </source>
</evidence>
<proteinExistence type="predicted"/>
<dbReference type="InterPro" id="IPR009057">
    <property type="entry name" value="Homeodomain-like_sf"/>
</dbReference>
<evidence type="ECO:0000256" key="1">
    <source>
        <dbReference type="ARBA" id="ARBA00023015"/>
    </source>
</evidence>
<feature type="region of interest" description="Disordered" evidence="4">
    <location>
        <begin position="258"/>
        <end position="279"/>
    </location>
</feature>
<dbReference type="SUPFAM" id="SSF51182">
    <property type="entry name" value="RmlC-like cupins"/>
    <property type="match status" value="1"/>
</dbReference>
<dbReference type="GO" id="GO:0043565">
    <property type="term" value="F:sequence-specific DNA binding"/>
    <property type="evidence" value="ECO:0007669"/>
    <property type="project" value="InterPro"/>
</dbReference>
<name>A0A2K8KAY8_9RHOB</name>
<protein>
    <submittedName>
        <fullName evidence="6">AraC family transcriptional regulator</fullName>
    </submittedName>
</protein>
<reference evidence="6 7" key="1">
    <citation type="submission" date="2017-11" db="EMBL/GenBank/DDBJ databases">
        <title>Revised Sequence and Annotation of the Rhodobaca barguzinensis strain alga05 Genome.</title>
        <authorList>
            <person name="Kopejtka K."/>
            <person name="Tomasch J.M."/>
            <person name="Bunk B."/>
            <person name="Koblizek M."/>
        </authorList>
    </citation>
    <scope>NUCLEOTIDE SEQUENCE [LARGE SCALE GENOMIC DNA]</scope>
    <source>
        <strain evidence="7">alga05</strain>
    </source>
</reference>
<keyword evidence="2" id="KW-0238">DNA-binding</keyword>
<dbReference type="OrthoDB" id="9814125at2"/>
<dbReference type="PANTHER" id="PTHR43280:SF32">
    <property type="entry name" value="TRANSCRIPTIONAL REGULATORY PROTEIN"/>
    <property type="match status" value="1"/>
</dbReference>
<evidence type="ECO:0000313" key="7">
    <source>
        <dbReference type="Proteomes" id="UP000228948"/>
    </source>
</evidence>
<dbReference type="PROSITE" id="PS01124">
    <property type="entry name" value="HTH_ARAC_FAMILY_2"/>
    <property type="match status" value="1"/>
</dbReference>
<keyword evidence="7" id="KW-1185">Reference proteome</keyword>
<evidence type="ECO:0000256" key="3">
    <source>
        <dbReference type="ARBA" id="ARBA00023163"/>
    </source>
</evidence>
<dbReference type="EMBL" id="CP024899">
    <property type="protein sequence ID" value="ATX66597.1"/>
    <property type="molecule type" value="Genomic_DNA"/>
</dbReference>
<dbReference type="InterPro" id="IPR018060">
    <property type="entry name" value="HTH_AraC"/>
</dbReference>
<dbReference type="InterPro" id="IPR011051">
    <property type="entry name" value="RmlC_Cupin_sf"/>
</dbReference>